<evidence type="ECO:0000256" key="1">
    <source>
        <dbReference type="SAM" id="MobiDB-lite"/>
    </source>
</evidence>
<reference evidence="3" key="1">
    <citation type="submission" date="2014-10" db="EMBL/GenBank/DDBJ databases">
        <authorList>
            <person name="King R."/>
        </authorList>
    </citation>
    <scope>NUCLEOTIDE SEQUENCE [LARGE SCALE GENOMIC DNA]</scope>
    <source>
        <strain evidence="3">A3/5</strain>
    </source>
</reference>
<keyword evidence="3" id="KW-1185">Reference proteome</keyword>
<dbReference type="STRING" id="56646.A0A2L2SST3"/>
<accession>A0A2L2SST3</accession>
<feature type="compositionally biased region" description="Pro residues" evidence="1">
    <location>
        <begin position="160"/>
        <end position="171"/>
    </location>
</feature>
<evidence type="ECO:0000313" key="3">
    <source>
        <dbReference type="Proteomes" id="UP000245910"/>
    </source>
</evidence>
<feature type="compositionally biased region" description="Polar residues" evidence="1">
    <location>
        <begin position="148"/>
        <end position="157"/>
    </location>
</feature>
<organism evidence="2 3">
    <name type="scientific">Fusarium venenatum</name>
    <dbReference type="NCBI Taxonomy" id="56646"/>
    <lineage>
        <taxon>Eukaryota</taxon>
        <taxon>Fungi</taxon>
        <taxon>Dikarya</taxon>
        <taxon>Ascomycota</taxon>
        <taxon>Pezizomycotina</taxon>
        <taxon>Sordariomycetes</taxon>
        <taxon>Hypocreomycetidae</taxon>
        <taxon>Hypocreales</taxon>
        <taxon>Nectriaceae</taxon>
        <taxon>Fusarium</taxon>
    </lineage>
</organism>
<proteinExistence type="predicted"/>
<dbReference type="AlphaFoldDB" id="A0A2L2SST3"/>
<feature type="compositionally biased region" description="Polar residues" evidence="1">
    <location>
        <begin position="104"/>
        <end position="116"/>
    </location>
</feature>
<feature type="region of interest" description="Disordered" evidence="1">
    <location>
        <begin position="1"/>
        <end position="25"/>
    </location>
</feature>
<protein>
    <submittedName>
        <fullName evidence="2">Uncharacterized protein</fullName>
    </submittedName>
</protein>
<evidence type="ECO:0000313" key="2">
    <source>
        <dbReference type="EMBL" id="CEI60264.1"/>
    </source>
</evidence>
<feature type="region of interest" description="Disordered" evidence="1">
    <location>
        <begin position="60"/>
        <end position="84"/>
    </location>
</feature>
<sequence>MFSAFRFVPRHKSSPMNSATSPSHNRLTKRQLLSHLFKPKCNHSESGVTSIAKRLSTFTLDNSDSNSDGVYPTLHSPSSVDQNGFDTDIVTAAAKLTLLSNGQYNTVGTSEPSSQKRPPDGSHQPGRNGKKQRPNKSPNNGVGRDTGDGNNQGNSRAPQPDGPRYPQPNSPPSKMWECPLHKRDPDRYPICKSIRMHRGVSDVTTHLQRKHLVKEVKIGPGSNVQPRDVALYCPWCRDQFYGPGADGRLCIHLETCRSINPQATIEQTGVFLPSEFEELREDLRSGSDDVEKWNMIWKKCFPGAGLPASPYRDVGALVPRSQAELSFQSAFDSSSIASAFLTKDDIESIINQALNEIYPGSSSAAAEPQDSVAILPQVQNQPAQPLFHQPGLLIPPQNIERGSTYFTDTDPFHQPHQLDAGHDLAIPNNSLSIGNEASHFAPLMASPLNTRSGVSDHMPSQHYASPSLPVTNQYFTQDEDGWEVFS</sequence>
<dbReference type="EMBL" id="LN649230">
    <property type="protein sequence ID" value="CEI60264.1"/>
    <property type="molecule type" value="Genomic_DNA"/>
</dbReference>
<feature type="region of interest" description="Disordered" evidence="1">
    <location>
        <begin position="104"/>
        <end position="181"/>
    </location>
</feature>
<dbReference type="Proteomes" id="UP000245910">
    <property type="component" value="Chromosome II"/>
</dbReference>
<feature type="compositionally biased region" description="Polar residues" evidence="1">
    <location>
        <begin position="14"/>
        <end position="25"/>
    </location>
</feature>
<feature type="compositionally biased region" description="Polar residues" evidence="1">
    <location>
        <begin position="75"/>
        <end position="84"/>
    </location>
</feature>
<name>A0A2L2SST3_9HYPO</name>